<evidence type="ECO:0000256" key="2">
    <source>
        <dbReference type="ARBA" id="ARBA00010792"/>
    </source>
</evidence>
<keyword evidence="5 7" id="KW-1133">Transmembrane helix</keyword>
<dbReference type="NCBIfam" id="NF008102">
    <property type="entry name" value="PRK10847.1"/>
    <property type="match status" value="1"/>
</dbReference>
<dbReference type="InterPro" id="IPR058127">
    <property type="entry name" value="DedA"/>
</dbReference>
<evidence type="ECO:0000256" key="4">
    <source>
        <dbReference type="ARBA" id="ARBA00022692"/>
    </source>
</evidence>
<dbReference type="Proteomes" id="UP000050996">
    <property type="component" value="Unassembled WGS sequence"/>
</dbReference>
<dbReference type="AlphaFoldDB" id="A0A0Q3VJG5"/>
<keyword evidence="3 7" id="KW-1003">Cell membrane</keyword>
<evidence type="ECO:0000313" key="9">
    <source>
        <dbReference type="EMBL" id="KQL21834.1"/>
    </source>
</evidence>
<keyword evidence="4 7" id="KW-0812">Transmembrane</keyword>
<evidence type="ECO:0000256" key="3">
    <source>
        <dbReference type="ARBA" id="ARBA00022475"/>
    </source>
</evidence>
<dbReference type="Pfam" id="PF09335">
    <property type="entry name" value="VTT_dom"/>
    <property type="match status" value="1"/>
</dbReference>
<evidence type="ECO:0000256" key="6">
    <source>
        <dbReference type="ARBA" id="ARBA00023136"/>
    </source>
</evidence>
<dbReference type="InterPro" id="IPR032816">
    <property type="entry name" value="VTT_dom"/>
</dbReference>
<feature type="transmembrane region" description="Helical" evidence="7">
    <location>
        <begin position="195"/>
        <end position="213"/>
    </location>
</feature>
<feature type="domain" description="VTT" evidence="8">
    <location>
        <begin position="55"/>
        <end position="181"/>
    </location>
</feature>
<protein>
    <submittedName>
        <fullName evidence="9">Cytochrome O ubiquinol oxidase</fullName>
    </submittedName>
</protein>
<feature type="transmembrane region" description="Helical" evidence="7">
    <location>
        <begin position="61"/>
        <end position="89"/>
    </location>
</feature>
<evidence type="ECO:0000259" key="8">
    <source>
        <dbReference type="Pfam" id="PF09335"/>
    </source>
</evidence>
<evidence type="ECO:0000256" key="7">
    <source>
        <dbReference type="RuleBase" id="RU367016"/>
    </source>
</evidence>
<comment type="similarity">
    <text evidence="2 7">Belongs to the DedA family.</text>
</comment>
<dbReference type="GO" id="GO:0005886">
    <property type="term" value="C:plasma membrane"/>
    <property type="evidence" value="ECO:0007669"/>
    <property type="project" value="UniProtKB-SubCell"/>
</dbReference>
<evidence type="ECO:0000256" key="5">
    <source>
        <dbReference type="ARBA" id="ARBA00022989"/>
    </source>
</evidence>
<evidence type="ECO:0000256" key="1">
    <source>
        <dbReference type="ARBA" id="ARBA00004651"/>
    </source>
</evidence>
<dbReference type="PANTHER" id="PTHR30353">
    <property type="entry name" value="INNER MEMBRANE PROTEIN DEDA-RELATED"/>
    <property type="match status" value="1"/>
</dbReference>
<evidence type="ECO:0000313" key="10">
    <source>
        <dbReference type="Proteomes" id="UP000050996"/>
    </source>
</evidence>
<keyword evidence="10" id="KW-1185">Reference proteome</keyword>
<gene>
    <name evidence="9" type="ORF">AN957_07285</name>
</gene>
<proteinExistence type="inferred from homology"/>
<dbReference type="PATRIC" id="fig|1637975.4.peg.1180"/>
<sequence>MKVGTALTLIQNIIDFILHIDEHLVEIIKNFGGWSYGILFLIVFVETGVVIFPFLPGDSLLFASGALAAMGAFNIVLLLIIFFTAAVIGDTVNYHIGRKVGTTISNRSFMGRLINQDKMKKAEDFFNKHGGKTIVIARFMPFIRTFIPFVAGASRMNYRYFLIYNVTGAALWVGICTILGYFFGNIPIIKDNFSTVLLAIIFISVLPAIIGVIRGKLKKG</sequence>
<organism evidence="9 10">
    <name type="scientific">Cytobacillus solani</name>
    <dbReference type="NCBI Taxonomy" id="1637975"/>
    <lineage>
        <taxon>Bacteria</taxon>
        <taxon>Bacillati</taxon>
        <taxon>Bacillota</taxon>
        <taxon>Bacilli</taxon>
        <taxon>Bacillales</taxon>
        <taxon>Bacillaceae</taxon>
        <taxon>Cytobacillus</taxon>
    </lineage>
</organism>
<dbReference type="STRING" id="1637975.AN957_07285"/>
<reference evidence="9 10" key="1">
    <citation type="submission" date="2015-09" db="EMBL/GenBank/DDBJ databases">
        <title>Genome sequencing project for genomic taxonomy and phylogenomics of Bacillus-like bacteria.</title>
        <authorList>
            <person name="Liu B."/>
            <person name="Wang J."/>
            <person name="Zhu Y."/>
            <person name="Liu G."/>
            <person name="Chen Q."/>
            <person name="Chen Z."/>
            <person name="Lan J."/>
            <person name="Che J."/>
            <person name="Ge C."/>
            <person name="Shi H."/>
            <person name="Pan Z."/>
            <person name="Liu X."/>
        </authorList>
    </citation>
    <scope>NUCLEOTIDE SEQUENCE [LARGE SCALE GENOMIC DNA]</scope>
    <source>
        <strain evidence="9 10">FJAT-18043</strain>
    </source>
</reference>
<comment type="caution">
    <text evidence="9">The sequence shown here is derived from an EMBL/GenBank/DDBJ whole genome shotgun (WGS) entry which is preliminary data.</text>
</comment>
<comment type="subcellular location">
    <subcellularLocation>
        <location evidence="1 7">Cell membrane</location>
        <topology evidence="1 7">Multi-pass membrane protein</topology>
    </subcellularLocation>
</comment>
<keyword evidence="6 7" id="KW-0472">Membrane</keyword>
<feature type="transmembrane region" description="Helical" evidence="7">
    <location>
        <begin position="161"/>
        <end position="183"/>
    </location>
</feature>
<dbReference type="PANTHER" id="PTHR30353:SF0">
    <property type="entry name" value="TRANSMEMBRANE PROTEIN"/>
    <property type="match status" value="1"/>
</dbReference>
<dbReference type="EMBL" id="LJIX01000006">
    <property type="protein sequence ID" value="KQL21834.1"/>
    <property type="molecule type" value="Genomic_DNA"/>
</dbReference>
<dbReference type="InterPro" id="IPR032818">
    <property type="entry name" value="DedA-like"/>
</dbReference>
<name>A0A0Q3VJG5_9BACI</name>
<feature type="transmembrane region" description="Helical" evidence="7">
    <location>
        <begin position="34"/>
        <end position="55"/>
    </location>
</feature>
<accession>A0A0Q3VJG5</accession>